<sequence length="94" mass="10825">YLRLRYFALHKQEAQQQQQPRRTSIAAAQANELLPWPGKIEKQLSSNSSSQQKCRRLFTKFTSKHSSHPNKQRHCASHQPPAASRQSRMDELGA</sequence>
<comment type="caution">
    <text evidence="2">The sequence shown here is derived from an EMBL/GenBank/DDBJ whole genome shotgun (WGS) entry which is preliminary data.</text>
</comment>
<accession>A0A811US56</accession>
<dbReference type="Proteomes" id="UP000606786">
    <property type="component" value="Unassembled WGS sequence"/>
</dbReference>
<keyword evidence="3" id="KW-1185">Reference proteome</keyword>
<proteinExistence type="predicted"/>
<organism evidence="2 3">
    <name type="scientific">Ceratitis capitata</name>
    <name type="common">Mediterranean fruit fly</name>
    <name type="synonym">Tephritis capitata</name>
    <dbReference type="NCBI Taxonomy" id="7213"/>
    <lineage>
        <taxon>Eukaryota</taxon>
        <taxon>Metazoa</taxon>
        <taxon>Ecdysozoa</taxon>
        <taxon>Arthropoda</taxon>
        <taxon>Hexapoda</taxon>
        <taxon>Insecta</taxon>
        <taxon>Pterygota</taxon>
        <taxon>Neoptera</taxon>
        <taxon>Endopterygota</taxon>
        <taxon>Diptera</taxon>
        <taxon>Brachycera</taxon>
        <taxon>Muscomorpha</taxon>
        <taxon>Tephritoidea</taxon>
        <taxon>Tephritidae</taxon>
        <taxon>Ceratitis</taxon>
        <taxon>Ceratitis</taxon>
    </lineage>
</organism>
<dbReference type="AlphaFoldDB" id="A0A811US56"/>
<evidence type="ECO:0000313" key="3">
    <source>
        <dbReference type="Proteomes" id="UP000606786"/>
    </source>
</evidence>
<feature type="region of interest" description="Disordered" evidence="1">
    <location>
        <begin position="62"/>
        <end position="94"/>
    </location>
</feature>
<protein>
    <submittedName>
        <fullName evidence="2">(Mediterranean fruit fly) hypothetical protein</fullName>
    </submittedName>
</protein>
<name>A0A811US56_CERCA</name>
<feature type="non-terminal residue" evidence="2">
    <location>
        <position position="94"/>
    </location>
</feature>
<evidence type="ECO:0000313" key="2">
    <source>
        <dbReference type="EMBL" id="CAD7000597.1"/>
    </source>
</evidence>
<gene>
    <name evidence="2" type="ORF">CCAP1982_LOCUS9071</name>
</gene>
<dbReference type="EMBL" id="CAJHJT010000012">
    <property type="protein sequence ID" value="CAD7000597.1"/>
    <property type="molecule type" value="Genomic_DNA"/>
</dbReference>
<feature type="compositionally biased region" description="Basic residues" evidence="1">
    <location>
        <begin position="62"/>
        <end position="76"/>
    </location>
</feature>
<evidence type="ECO:0000256" key="1">
    <source>
        <dbReference type="SAM" id="MobiDB-lite"/>
    </source>
</evidence>
<reference evidence="2" key="1">
    <citation type="submission" date="2020-11" db="EMBL/GenBank/DDBJ databases">
        <authorList>
            <person name="Whitehead M."/>
        </authorList>
    </citation>
    <scope>NUCLEOTIDE SEQUENCE</scope>
    <source>
        <strain evidence="2">EGII</strain>
    </source>
</reference>
<feature type="non-terminal residue" evidence="2">
    <location>
        <position position="1"/>
    </location>
</feature>